<dbReference type="GO" id="GO:0015920">
    <property type="term" value="P:lipopolysaccharide transport"/>
    <property type="evidence" value="ECO:0007669"/>
    <property type="project" value="TreeGrafter"/>
</dbReference>
<accession>A0A401JCI1</accession>
<dbReference type="GO" id="GO:1990351">
    <property type="term" value="C:transporter complex"/>
    <property type="evidence" value="ECO:0007669"/>
    <property type="project" value="TreeGrafter"/>
</dbReference>
<dbReference type="OrthoDB" id="5298094at2"/>
<keyword evidence="7" id="KW-1133">Transmembrane helix</keyword>
<sequence length="163" mass="17874">MKNILPGRLWLVVLSVIFIAGCGFHLRGQIELPYRSVYVQGGQDGLAAALQAALRLGHAGRLAPSAEKAESVIDIMSVQNSKVIVALSGIGRVREFQLQYRVQYQLITPKGKVILAPASLLLARDMTYNDAQVLAKAAEEQLLYRDMQKDAAQQIMQRIASAK</sequence>
<dbReference type="InterPro" id="IPR007485">
    <property type="entry name" value="LPS_assembly_LptE"/>
</dbReference>
<proteinExistence type="inferred from homology"/>
<evidence type="ECO:0000256" key="2">
    <source>
        <dbReference type="ARBA" id="ARBA00023136"/>
    </source>
</evidence>
<dbReference type="RefSeq" id="WP_124704212.1">
    <property type="nucleotide sequence ID" value="NZ_BGOW01000010.1"/>
</dbReference>
<keyword evidence="5 6" id="KW-0449">Lipoprotein</keyword>
<comment type="similarity">
    <text evidence="6">Belongs to the LptE lipoprotein family.</text>
</comment>
<dbReference type="EMBL" id="BGOW01000010">
    <property type="protein sequence ID" value="GBL45385.1"/>
    <property type="molecule type" value="Genomic_DNA"/>
</dbReference>
<protein>
    <recommendedName>
        <fullName evidence="6">LPS-assembly lipoprotein LptE</fullName>
    </recommendedName>
</protein>
<gene>
    <name evidence="6" type="primary">lptE</name>
    <name evidence="8" type="ORF">SFMTTN_1192</name>
</gene>
<keyword evidence="3 6" id="KW-0564">Palmitate</keyword>
<dbReference type="GO" id="GO:0043165">
    <property type="term" value="P:Gram-negative-bacterium-type cell outer membrane assembly"/>
    <property type="evidence" value="ECO:0007669"/>
    <property type="project" value="UniProtKB-UniRule"/>
</dbReference>
<comment type="subcellular location">
    <subcellularLocation>
        <location evidence="6">Cell outer membrane</location>
        <topology evidence="6">Lipid-anchor</topology>
    </subcellularLocation>
</comment>
<comment type="subunit">
    <text evidence="6">Component of the lipopolysaccharide transport and assembly complex. Interacts with LptD.</text>
</comment>
<evidence type="ECO:0000256" key="3">
    <source>
        <dbReference type="ARBA" id="ARBA00023139"/>
    </source>
</evidence>
<comment type="function">
    <text evidence="6">Together with LptD, is involved in the assembly of lipopolysaccharide (LPS) at the surface of the outer membrane. Required for the proper assembly of LptD. Binds LPS and may serve as the LPS recognition site at the outer membrane.</text>
</comment>
<keyword evidence="4 6" id="KW-0998">Cell outer membrane</keyword>
<evidence type="ECO:0000313" key="8">
    <source>
        <dbReference type="EMBL" id="GBL45385.1"/>
    </source>
</evidence>
<name>A0A401JCI1_9PROT</name>
<dbReference type="PANTHER" id="PTHR38098">
    <property type="entry name" value="LPS-ASSEMBLY LIPOPROTEIN LPTE"/>
    <property type="match status" value="1"/>
</dbReference>
<evidence type="ECO:0000256" key="6">
    <source>
        <dbReference type="HAMAP-Rule" id="MF_01186"/>
    </source>
</evidence>
<keyword evidence="1 6" id="KW-0732">Signal</keyword>
<evidence type="ECO:0000256" key="4">
    <source>
        <dbReference type="ARBA" id="ARBA00023237"/>
    </source>
</evidence>
<dbReference type="GO" id="GO:0001530">
    <property type="term" value="F:lipopolysaccharide binding"/>
    <property type="evidence" value="ECO:0007669"/>
    <property type="project" value="TreeGrafter"/>
</dbReference>
<keyword evidence="7" id="KW-0812">Transmembrane</keyword>
<organism evidence="8 9">
    <name type="scientific">Sulfuriferula multivorans</name>
    <dbReference type="NCBI Taxonomy" id="1559896"/>
    <lineage>
        <taxon>Bacteria</taxon>
        <taxon>Pseudomonadati</taxon>
        <taxon>Pseudomonadota</taxon>
        <taxon>Betaproteobacteria</taxon>
        <taxon>Nitrosomonadales</taxon>
        <taxon>Sulfuricellaceae</taxon>
        <taxon>Sulfuriferula</taxon>
    </lineage>
</organism>
<dbReference type="HAMAP" id="MF_01186">
    <property type="entry name" value="LPS_assembly_LptE"/>
    <property type="match status" value="1"/>
</dbReference>
<reference evidence="8 9" key="1">
    <citation type="journal article" date="2019" name="Front. Microbiol.">
        <title>Genomes of Neutrophilic Sulfur-Oxidizing Chemolithoautotrophs Representing 9 Proteobacterial Species From 8 Genera.</title>
        <authorList>
            <person name="Watanabe T."/>
            <person name="Kojima H."/>
            <person name="Umezawa K."/>
            <person name="Hori C."/>
            <person name="Takasuka T.E."/>
            <person name="Kato Y."/>
            <person name="Fukui M."/>
        </authorList>
    </citation>
    <scope>NUCLEOTIDE SEQUENCE [LARGE SCALE GENOMIC DNA]</scope>
    <source>
        <strain evidence="8 9">TTN</strain>
    </source>
</reference>
<dbReference type="Gene3D" id="3.30.160.150">
    <property type="entry name" value="Lipoprotein like domain"/>
    <property type="match status" value="1"/>
</dbReference>
<evidence type="ECO:0000256" key="5">
    <source>
        <dbReference type="ARBA" id="ARBA00023288"/>
    </source>
</evidence>
<keyword evidence="9" id="KW-1185">Reference proteome</keyword>
<evidence type="ECO:0000256" key="1">
    <source>
        <dbReference type="ARBA" id="ARBA00022729"/>
    </source>
</evidence>
<dbReference type="PANTHER" id="PTHR38098:SF1">
    <property type="entry name" value="LPS-ASSEMBLY LIPOPROTEIN LPTE"/>
    <property type="match status" value="1"/>
</dbReference>
<feature type="transmembrane region" description="Helical" evidence="7">
    <location>
        <begin position="7"/>
        <end position="26"/>
    </location>
</feature>
<comment type="caution">
    <text evidence="8">The sequence shown here is derived from an EMBL/GenBank/DDBJ whole genome shotgun (WGS) entry which is preliminary data.</text>
</comment>
<evidence type="ECO:0000256" key="7">
    <source>
        <dbReference type="SAM" id="Phobius"/>
    </source>
</evidence>
<dbReference type="Pfam" id="PF04390">
    <property type="entry name" value="LptE"/>
    <property type="match status" value="1"/>
</dbReference>
<dbReference type="GO" id="GO:0009279">
    <property type="term" value="C:cell outer membrane"/>
    <property type="evidence" value="ECO:0007669"/>
    <property type="project" value="UniProtKB-SubCell"/>
</dbReference>
<keyword evidence="2 6" id="KW-0472">Membrane</keyword>
<dbReference type="Proteomes" id="UP000286806">
    <property type="component" value="Unassembled WGS sequence"/>
</dbReference>
<dbReference type="AlphaFoldDB" id="A0A401JCI1"/>
<evidence type="ECO:0000313" key="9">
    <source>
        <dbReference type="Proteomes" id="UP000286806"/>
    </source>
</evidence>
<dbReference type="PROSITE" id="PS51257">
    <property type="entry name" value="PROKAR_LIPOPROTEIN"/>
    <property type="match status" value="1"/>
</dbReference>